<sequence>MGKKKGKKSDKQPASQGTQPGQPSGSQDDGQRGDTPKPQSRPPQHGKAQHKGQQGPAQQQRGPQQQGGPSQQQRGPQQQGGPLQQQFGPPVQQQRGPQQQGGPSQQQRGPQQQGGPSQQQRGPQQQGGPSQQQRRPQQQGGPPQQQGGPSQQQRGPQQQGGPLQQQFGPPVQQQRGPQQQSGPSQQQRGPQQQGGPLQQQTGSHQQGGPPQQWGPPQQVPQSFQKIEQRTAPQQKGPPQKQEPVHQKQGPKSQQPGRPEDRGDENLVSKYRSTPGKNGRKIRVESNHFELNLSKLNDVAYHYDVEIEPVESKAKIVPKKLMRPIINEFTKKLFPQRNPAFDGQKNIYTSTPLHPNLDMLFEEQVAINDEGKTRTFKVTVKSAKTNPIDMTVIKNCLSIASTPREALQVIDIVLRMASLRNCLPVGRSFYRRPERPIDLSGGMEAYTGFYQSAIRGWKPLLNVDVAFKAFYKSIPVIDALLELFVTRNSQPRVSDLAQLQEYQVANANKYLRMLRIQYELPNFPGSRKFYRVNRLFSSASSHRFDCQGQTITIQQYFSQHKNYPIRYPDIPLLHVGDPNRADKILIPMELCTIVPGQPLRGKSNEEQTRQMIRYAATSTDVRKKKISDGLRMADYNSSPAVREFNITVGSEFQQLEARVLEPPPLKYANRIEKVARGVWKSSIFLKPATISLWTIAIAVQRYPPRPDDLKNMQRLLVSEASRAGMSFSSPAAEPFPTIGGRQTYADVLKFFQQQESKKYDIIFVVVPDSGPQYSYVKRAAETQTGCLTQCVKQTTVCRKMNQMTALNILLKVNSKMNGTNHALGDRPPILGRPVMIMGADVTHPSPDSQNIPSVAAVTASHDSNAFKYNICWRLQDPKLEIIGDLKNIVVEQLHFFKQETNRMPEAIVFFRDGVSEGQFEEVVTKEVAAIRGACKQMQKEGFEPRVTFLVVQKRHHTRLFPKDSRDSQDKNNNVPAGTCVDTDITHPFMTDFYLVSHASIQGVAKPTKYCVLHDDNNMDHDQIQQLTYYLCHMFTRCNRSVSYPAPTYYAHLAAARGKTYIENVDIDLQNLEQEFRRYQIKDSIQKAKPMFFV</sequence>
<name>A0A834HTQ6_RHYFE</name>
<dbReference type="OrthoDB" id="10252740at2759"/>
<evidence type="ECO:0000256" key="2">
    <source>
        <dbReference type="SAM" id="MobiDB-lite"/>
    </source>
</evidence>
<evidence type="ECO:0000313" key="6">
    <source>
        <dbReference type="Proteomes" id="UP000625711"/>
    </source>
</evidence>
<feature type="domain" description="Piwi" evidence="4">
    <location>
        <begin position="760"/>
        <end position="1061"/>
    </location>
</feature>
<dbReference type="SUPFAM" id="SSF101690">
    <property type="entry name" value="PAZ domain"/>
    <property type="match status" value="1"/>
</dbReference>
<dbReference type="Pfam" id="PF02171">
    <property type="entry name" value="Piwi"/>
    <property type="match status" value="1"/>
</dbReference>
<dbReference type="PANTHER" id="PTHR22891">
    <property type="entry name" value="EUKARYOTIC TRANSLATION INITIATION FACTOR 2C"/>
    <property type="match status" value="1"/>
</dbReference>
<dbReference type="PROSITE" id="PS50822">
    <property type="entry name" value="PIWI"/>
    <property type="match status" value="1"/>
</dbReference>
<dbReference type="SMART" id="SM00949">
    <property type="entry name" value="PAZ"/>
    <property type="match status" value="1"/>
</dbReference>
<feature type="compositionally biased region" description="Basic and acidic residues" evidence="2">
    <location>
        <begin position="257"/>
        <end position="266"/>
    </location>
</feature>
<dbReference type="SUPFAM" id="SSF53098">
    <property type="entry name" value="Ribonuclease H-like"/>
    <property type="match status" value="1"/>
</dbReference>
<dbReference type="InterPro" id="IPR036397">
    <property type="entry name" value="RNaseH_sf"/>
</dbReference>
<dbReference type="InterPro" id="IPR003165">
    <property type="entry name" value="Piwi"/>
</dbReference>
<dbReference type="AlphaFoldDB" id="A0A834HTQ6"/>
<dbReference type="SMART" id="SM00950">
    <property type="entry name" value="Piwi"/>
    <property type="match status" value="1"/>
</dbReference>
<dbReference type="Gene3D" id="3.40.50.2300">
    <property type="match status" value="1"/>
</dbReference>
<gene>
    <name evidence="5" type="ORF">GWI33_019469</name>
</gene>
<feature type="region of interest" description="Disordered" evidence="2">
    <location>
        <begin position="1"/>
        <end position="279"/>
    </location>
</feature>
<feature type="compositionally biased region" description="Low complexity" evidence="2">
    <location>
        <begin position="12"/>
        <end position="27"/>
    </location>
</feature>
<dbReference type="InterPro" id="IPR032472">
    <property type="entry name" value="ArgoL2"/>
</dbReference>
<dbReference type="EMBL" id="JAACXV010014439">
    <property type="protein sequence ID" value="KAF7267278.1"/>
    <property type="molecule type" value="Genomic_DNA"/>
</dbReference>
<dbReference type="InterPro" id="IPR012337">
    <property type="entry name" value="RNaseH-like_sf"/>
</dbReference>
<dbReference type="GO" id="GO:0034587">
    <property type="term" value="P:piRNA processing"/>
    <property type="evidence" value="ECO:0007669"/>
    <property type="project" value="UniProtKB-ARBA"/>
</dbReference>
<dbReference type="Gene3D" id="2.170.260.10">
    <property type="entry name" value="paz domain"/>
    <property type="match status" value="1"/>
</dbReference>
<dbReference type="Pfam" id="PF02170">
    <property type="entry name" value="PAZ"/>
    <property type="match status" value="1"/>
</dbReference>
<dbReference type="Pfam" id="PF16486">
    <property type="entry name" value="ArgoN"/>
    <property type="match status" value="1"/>
</dbReference>
<dbReference type="InterPro" id="IPR032474">
    <property type="entry name" value="Argonaute_N"/>
</dbReference>
<dbReference type="Pfam" id="PF16488">
    <property type="entry name" value="ArgoL2"/>
    <property type="match status" value="1"/>
</dbReference>
<feature type="compositionally biased region" description="Low complexity" evidence="2">
    <location>
        <begin position="52"/>
        <end position="221"/>
    </location>
</feature>
<comment type="similarity">
    <text evidence="1">Belongs to the argonaute family.</text>
</comment>
<keyword evidence="6" id="KW-1185">Reference proteome</keyword>
<feature type="domain" description="PAZ" evidence="3">
    <location>
        <begin position="497"/>
        <end position="594"/>
    </location>
</feature>
<evidence type="ECO:0000259" key="4">
    <source>
        <dbReference type="PROSITE" id="PS50822"/>
    </source>
</evidence>
<dbReference type="InterPro" id="IPR036085">
    <property type="entry name" value="PAZ_dom_sf"/>
</dbReference>
<organism evidence="5 6">
    <name type="scientific">Rhynchophorus ferrugineus</name>
    <name type="common">Red palm weevil</name>
    <name type="synonym">Curculio ferrugineus</name>
    <dbReference type="NCBI Taxonomy" id="354439"/>
    <lineage>
        <taxon>Eukaryota</taxon>
        <taxon>Metazoa</taxon>
        <taxon>Ecdysozoa</taxon>
        <taxon>Arthropoda</taxon>
        <taxon>Hexapoda</taxon>
        <taxon>Insecta</taxon>
        <taxon>Pterygota</taxon>
        <taxon>Neoptera</taxon>
        <taxon>Endopterygota</taxon>
        <taxon>Coleoptera</taxon>
        <taxon>Polyphaga</taxon>
        <taxon>Cucujiformia</taxon>
        <taxon>Curculionidae</taxon>
        <taxon>Dryophthorinae</taxon>
        <taxon>Rhynchophorus</taxon>
    </lineage>
</organism>
<dbReference type="Pfam" id="PF08699">
    <property type="entry name" value="ArgoL1"/>
    <property type="match status" value="1"/>
</dbReference>
<dbReference type="InterPro" id="IPR045246">
    <property type="entry name" value="Piwi_ago-like"/>
</dbReference>
<proteinExistence type="inferred from homology"/>
<comment type="caution">
    <text evidence="5">The sequence shown here is derived from an EMBL/GenBank/DDBJ whole genome shotgun (WGS) entry which is preliminary data.</text>
</comment>
<dbReference type="SMART" id="SM01163">
    <property type="entry name" value="DUF1785"/>
    <property type="match status" value="1"/>
</dbReference>
<dbReference type="CDD" id="cd02846">
    <property type="entry name" value="PAZ_argonaute_like"/>
    <property type="match status" value="1"/>
</dbReference>
<dbReference type="InterPro" id="IPR003100">
    <property type="entry name" value="PAZ_dom"/>
</dbReference>
<dbReference type="GO" id="GO:0003723">
    <property type="term" value="F:RNA binding"/>
    <property type="evidence" value="ECO:0007669"/>
    <property type="project" value="InterPro"/>
</dbReference>
<evidence type="ECO:0000259" key="3">
    <source>
        <dbReference type="PROSITE" id="PS50821"/>
    </source>
</evidence>
<dbReference type="PROSITE" id="PS50821">
    <property type="entry name" value="PAZ"/>
    <property type="match status" value="1"/>
</dbReference>
<dbReference type="CDD" id="cd04657">
    <property type="entry name" value="Piwi_ago-like"/>
    <property type="match status" value="1"/>
</dbReference>
<accession>A0A834HTQ6</accession>
<dbReference type="InterPro" id="IPR014811">
    <property type="entry name" value="ArgoL1"/>
</dbReference>
<dbReference type="Proteomes" id="UP000625711">
    <property type="component" value="Unassembled WGS sequence"/>
</dbReference>
<feature type="compositionally biased region" description="Low complexity" evidence="2">
    <location>
        <begin position="232"/>
        <end position="241"/>
    </location>
</feature>
<reference evidence="5" key="1">
    <citation type="submission" date="2020-08" db="EMBL/GenBank/DDBJ databases">
        <title>Genome sequencing and assembly of the red palm weevil Rhynchophorus ferrugineus.</title>
        <authorList>
            <person name="Dias G.B."/>
            <person name="Bergman C.M."/>
            <person name="Manee M."/>
        </authorList>
    </citation>
    <scope>NUCLEOTIDE SEQUENCE</scope>
    <source>
        <strain evidence="5">AA-2017</strain>
        <tissue evidence="5">Whole larva</tissue>
    </source>
</reference>
<dbReference type="Gene3D" id="3.30.420.10">
    <property type="entry name" value="Ribonuclease H-like superfamily/Ribonuclease H"/>
    <property type="match status" value="1"/>
</dbReference>
<protein>
    <submittedName>
        <fullName evidence="5">Uncharacterized protein</fullName>
    </submittedName>
</protein>
<evidence type="ECO:0000313" key="5">
    <source>
        <dbReference type="EMBL" id="KAF7267278.1"/>
    </source>
</evidence>
<evidence type="ECO:0000256" key="1">
    <source>
        <dbReference type="RuleBase" id="RU361178"/>
    </source>
</evidence>